<dbReference type="GO" id="GO:0016279">
    <property type="term" value="F:protein-lysine N-methyltransferase activity"/>
    <property type="evidence" value="ECO:0007669"/>
    <property type="project" value="TreeGrafter"/>
</dbReference>
<evidence type="ECO:0000313" key="3">
    <source>
        <dbReference type="EMBL" id="GFH49757.1"/>
    </source>
</evidence>
<dbReference type="PANTHER" id="PTHR13271:SF121">
    <property type="entry name" value="SET DOMAIN-CONTAINING PROTEIN"/>
    <property type="match status" value="1"/>
</dbReference>
<evidence type="ECO:0000313" key="4">
    <source>
        <dbReference type="Proteomes" id="UP001054902"/>
    </source>
</evidence>
<keyword evidence="2" id="KW-0812">Transmembrane</keyword>
<keyword evidence="2" id="KW-1133">Transmembrane helix</keyword>
<dbReference type="PANTHER" id="PTHR13271">
    <property type="entry name" value="UNCHARACTERIZED PUTATIVE METHYLTRANSFERASE"/>
    <property type="match status" value="1"/>
</dbReference>
<evidence type="ECO:0000256" key="2">
    <source>
        <dbReference type="SAM" id="Phobius"/>
    </source>
</evidence>
<comment type="caution">
    <text evidence="3">The sequence shown here is derived from an EMBL/GenBank/DDBJ whole genome shotgun (WGS) entry which is preliminary data.</text>
</comment>
<accession>A0AAD3H3Z4</accession>
<dbReference type="Gene3D" id="3.90.1410.10">
    <property type="entry name" value="set domain protein methyltransferase, domain 1"/>
    <property type="match status" value="2"/>
</dbReference>
<keyword evidence="4" id="KW-1185">Reference proteome</keyword>
<proteinExistence type="predicted"/>
<dbReference type="InterPro" id="IPR046341">
    <property type="entry name" value="SET_dom_sf"/>
</dbReference>
<protein>
    <recommendedName>
        <fullName evidence="5">SET domain-containing protein</fullName>
    </recommendedName>
</protein>
<dbReference type="Proteomes" id="UP001054902">
    <property type="component" value="Unassembled WGS sequence"/>
</dbReference>
<evidence type="ECO:0000256" key="1">
    <source>
        <dbReference type="SAM" id="MobiDB-lite"/>
    </source>
</evidence>
<dbReference type="CDD" id="cd10527">
    <property type="entry name" value="SET_LSMT"/>
    <property type="match status" value="2"/>
</dbReference>
<gene>
    <name evidence="3" type="ORF">CTEN210_06233</name>
</gene>
<evidence type="ECO:0008006" key="5">
    <source>
        <dbReference type="Google" id="ProtNLM"/>
    </source>
</evidence>
<reference evidence="3 4" key="1">
    <citation type="journal article" date="2021" name="Sci. Rep.">
        <title>The genome of the diatom Chaetoceros tenuissimus carries an ancient integrated fragment of an extant virus.</title>
        <authorList>
            <person name="Hongo Y."/>
            <person name="Kimura K."/>
            <person name="Takaki Y."/>
            <person name="Yoshida Y."/>
            <person name="Baba S."/>
            <person name="Kobayashi G."/>
            <person name="Nagasaki K."/>
            <person name="Hano T."/>
            <person name="Tomaru Y."/>
        </authorList>
    </citation>
    <scope>NUCLEOTIDE SEQUENCE [LARGE SCALE GENOMIC DNA]</scope>
    <source>
        <strain evidence="3 4">NIES-3715</strain>
    </source>
</reference>
<organism evidence="3 4">
    <name type="scientific">Chaetoceros tenuissimus</name>
    <dbReference type="NCBI Taxonomy" id="426638"/>
    <lineage>
        <taxon>Eukaryota</taxon>
        <taxon>Sar</taxon>
        <taxon>Stramenopiles</taxon>
        <taxon>Ochrophyta</taxon>
        <taxon>Bacillariophyta</taxon>
        <taxon>Coscinodiscophyceae</taxon>
        <taxon>Chaetocerotophycidae</taxon>
        <taxon>Chaetocerotales</taxon>
        <taxon>Chaetocerotaceae</taxon>
        <taxon>Chaetoceros</taxon>
    </lineage>
</organism>
<name>A0AAD3H3Z4_9STRA</name>
<feature type="region of interest" description="Disordered" evidence="1">
    <location>
        <begin position="1"/>
        <end position="22"/>
    </location>
</feature>
<dbReference type="EMBL" id="BLLK01000038">
    <property type="protein sequence ID" value="GFH49757.1"/>
    <property type="molecule type" value="Genomic_DNA"/>
</dbReference>
<feature type="transmembrane region" description="Helical" evidence="2">
    <location>
        <begin position="29"/>
        <end position="55"/>
    </location>
</feature>
<dbReference type="AlphaFoldDB" id="A0AAD3H3Z4"/>
<dbReference type="SUPFAM" id="SSF82199">
    <property type="entry name" value="SET domain"/>
    <property type="match status" value="2"/>
</dbReference>
<sequence length="957" mass="109290">MKAKKNAKKKSPRGTKPSSRKQKEIRVGLNALPVWVKISIVIGVIASGFQIPFFFNSDNPIESSNDKIEKFIDWLRENGADISSNVKMAAFEDYGYGLMATSNNDHHSIDSFDSEPVIHELQDMFIIPKNVITSTQSVMQYFHSIDASFAQKVRHLIQSSFQSPMVQQDVLLAMYLMKQCSLGSESHLAPYLDILPQKTVPRLDTFSEQDLNALHDEYLANYARQSLSQLQSFYNNGQVQSNFRRLQRYKSLAHTDVDSSKECWDFDSFHRHVSISSSRAMVLYGTKHLTPLADVLNHEQRSQERIDSGAKQTFTLFHEKQSDGSIIVRADRDVYSGEQIFEDYGDLDNSLYLEAHGFVPEDNPFHCASISAEKFLADLFDFGDSRLIDTMVLLKLLPDNALDYSTNELKSFLPDVCVRADGSIDDDFTNRVLTIASLSDVGLLDHCLESKTHELAEAHCLHIAGRVNRKQQLVQWLAQQAYCEKHSSAELDEEVLEVFDSYLSYTFRLAIEFRVEENKVLKEVAGISRDDCDAKNWEQKQHPLEESNLALSRKNERIKKSIPNQDGTLEERLDQFNKFIDSLELPVQKIKAAYIDDRMRMGVIAEEDVEEDDLYLSMQQTAIISPDKISLVDGTTEAKQVLVRLQNQMSDGGFDALIFYLLYETLVRGQESKWSPYIQILPTLQELQQSSPLFFEPQELDQLQGSDVKFQVERHQLEALEKFQVFAKDVSIVRSLGLNNVSFDNYLWAFSIVHSRSIWWDGKRHLVPLLDQVNCKHLKTEHGSDVRPHATVVDKNGNALTKASTTFKKGEQVFEHYSQPNHIYFTYHGFIIEENNQDCLLINSLTPALENQKERLLKEGFGSFSPSFCITADKASWDKLSDFLRIQNDIIGDKKGFHSDVIPYLKSLLNSRLRSQTELSDNNVDDKKTSMMQAIKTKEMEIMNPILDAIGSDENMD</sequence>
<feature type="compositionally biased region" description="Basic residues" evidence="1">
    <location>
        <begin position="1"/>
        <end position="13"/>
    </location>
</feature>
<keyword evidence="2" id="KW-0472">Membrane</keyword>
<dbReference type="InterPro" id="IPR050600">
    <property type="entry name" value="SETD3_SETD6_MTase"/>
</dbReference>